<keyword evidence="2" id="KW-1185">Reference proteome</keyword>
<gene>
    <name evidence="1" type="ORF">G6N76_23975</name>
</gene>
<dbReference type="InterPro" id="IPR010626">
    <property type="entry name" value="DUF1217"/>
</dbReference>
<dbReference type="Pfam" id="PF06748">
    <property type="entry name" value="DUF1217"/>
    <property type="match status" value="4"/>
</dbReference>
<evidence type="ECO:0000313" key="1">
    <source>
        <dbReference type="EMBL" id="NGO66725.1"/>
    </source>
</evidence>
<sequence>MKGLPVTSTTTLSTYTSYLLVNRDMKTSLTRVANESTVSRDTAYYEENIGNVTSVDEFVNDYKLFSYAMKAYGLEDMTYAKAFMKKILESDLTDDSSFANSLTDTRYQDFAAAFNFAGETKKAQTSVQTDDLLSSYQDSFKVEEKAIQTEVDYYEKKIGSITSVDQLIGDSRLRGYVLESFGLDATYTSKSYLKQVLTSDLSDPDSVANKASSDTWRKLAASFSFNTDGSVNGTIQTADEIENRRLDYIYNASTYPSDLLFSANQTYWEKNAASVSTATELVSDKRLLSYVKTAFDLRDTIMASSVASLMSSPSFASVYGNTELLDYFNFETDGTVTTGESALSSDQITSLAKRYKTAFQEDQKAAVDDAVSNFETRIAAVNNIDDFLTTNNDYYESDDDPNNNDTYDDVTEIWNVALRAYGIDPNEVTKSKMRKILASDVDDKKSYVNSLKDDRFVNLVKAFNFSSEGETEVPLLVQSENVINGYATAYTDQKARFLTGKELTDAKDAAEKEIEYYKTQMETISTRDEFLSNSRLTNFVLEAKGIDPKSVKSEDLRKMFESDLTDPKSYVNSLSDNTFAEIVASFNFDADGNLSTEPAGTIQQRGDTLETVNRYLRQTLEEEQGNSNSGVRLALYFQRMAPSITSAYDILGDTALQEFFTTAYSMSDYFASQDVEKQASTVKKFIDLEKLQDPEYVEKLVKRFTALYDTENGTTNSAALSVLSGVNSISADTLLAVAQLSAK</sequence>
<name>A0A6M1S6Q8_9HYPH</name>
<dbReference type="Gene3D" id="1.10.3700.10">
    <property type="entry name" value="AGR C 984p-like"/>
    <property type="match status" value="4"/>
</dbReference>
<comment type="caution">
    <text evidence="1">The sequence shown here is derived from an EMBL/GenBank/DDBJ whole genome shotgun (WGS) entry which is preliminary data.</text>
</comment>
<dbReference type="EMBL" id="JAAKZH010000016">
    <property type="protein sequence ID" value="NGO66725.1"/>
    <property type="molecule type" value="Genomic_DNA"/>
</dbReference>
<protein>
    <submittedName>
        <fullName evidence="1">DUF1217 domain-containing protein</fullName>
    </submittedName>
</protein>
<dbReference type="SUPFAM" id="SSF158837">
    <property type="entry name" value="AGR C 984p-like"/>
    <property type="match status" value="5"/>
</dbReference>
<accession>A0A6M1S6Q8</accession>
<evidence type="ECO:0000313" key="2">
    <source>
        <dbReference type="Proteomes" id="UP000477849"/>
    </source>
</evidence>
<proteinExistence type="predicted"/>
<reference evidence="1 2" key="1">
    <citation type="submission" date="2020-02" db="EMBL/GenBank/DDBJ databases">
        <title>Genome sequence of the type strain CCBAU10050 of Rhizobium daejeonense.</title>
        <authorList>
            <person name="Gao J."/>
            <person name="Sun J."/>
        </authorList>
    </citation>
    <scope>NUCLEOTIDE SEQUENCE [LARGE SCALE GENOMIC DNA]</scope>
    <source>
        <strain evidence="1 2">CCBAU10050</strain>
    </source>
</reference>
<organism evidence="1 2">
    <name type="scientific">Rhizobium daejeonense</name>
    <dbReference type="NCBI Taxonomy" id="240521"/>
    <lineage>
        <taxon>Bacteria</taxon>
        <taxon>Pseudomonadati</taxon>
        <taxon>Pseudomonadota</taxon>
        <taxon>Alphaproteobacteria</taxon>
        <taxon>Hyphomicrobiales</taxon>
        <taxon>Rhizobiaceae</taxon>
        <taxon>Rhizobium/Agrobacterium group</taxon>
        <taxon>Rhizobium</taxon>
    </lineage>
</organism>
<dbReference type="InterPro" id="IPR023157">
    <property type="entry name" value="AGR-C-984p-like_sf"/>
</dbReference>
<dbReference type="Proteomes" id="UP000477849">
    <property type="component" value="Unassembled WGS sequence"/>
</dbReference>
<dbReference type="AlphaFoldDB" id="A0A6M1S6Q8"/>